<gene>
    <name evidence="2" type="ORF">ACFQ5M_07685</name>
</gene>
<feature type="transmembrane region" description="Helical" evidence="1">
    <location>
        <begin position="147"/>
        <end position="165"/>
    </location>
</feature>
<dbReference type="PANTHER" id="PTHR36434:SF1">
    <property type="entry name" value="MEMBRANE PROTEASE YUGP-RELATED"/>
    <property type="match status" value="1"/>
</dbReference>
<accession>A0ABW4J6I6</accession>
<dbReference type="EMBL" id="JBHTOP010000022">
    <property type="protein sequence ID" value="MFD1671971.1"/>
    <property type="molecule type" value="Genomic_DNA"/>
</dbReference>
<dbReference type="Proteomes" id="UP001597267">
    <property type="component" value="Unassembled WGS sequence"/>
</dbReference>
<dbReference type="Pfam" id="PF04298">
    <property type="entry name" value="Zn_peptidase_2"/>
    <property type="match status" value="1"/>
</dbReference>
<dbReference type="RefSeq" id="WP_125715869.1">
    <property type="nucleotide sequence ID" value="NZ_JBHTOP010000022.1"/>
</dbReference>
<organism evidence="2 3">
    <name type="scientific">Agrilactobacillus yilanensis</name>
    <dbReference type="NCBI Taxonomy" id="2485997"/>
    <lineage>
        <taxon>Bacteria</taxon>
        <taxon>Bacillati</taxon>
        <taxon>Bacillota</taxon>
        <taxon>Bacilli</taxon>
        <taxon>Lactobacillales</taxon>
        <taxon>Lactobacillaceae</taxon>
        <taxon>Agrilactobacillus</taxon>
    </lineage>
</organism>
<dbReference type="InterPro" id="IPR007395">
    <property type="entry name" value="Zn_peptidase_2"/>
</dbReference>
<protein>
    <submittedName>
        <fullName evidence="2">Zinc metallopeptidase</fullName>
    </submittedName>
</protein>
<keyword evidence="1" id="KW-0472">Membrane</keyword>
<proteinExistence type="predicted"/>
<reference evidence="3" key="1">
    <citation type="journal article" date="2019" name="Int. J. Syst. Evol. Microbiol.">
        <title>The Global Catalogue of Microorganisms (GCM) 10K type strain sequencing project: providing services to taxonomists for standard genome sequencing and annotation.</title>
        <authorList>
            <consortium name="The Broad Institute Genomics Platform"/>
            <consortium name="The Broad Institute Genome Sequencing Center for Infectious Disease"/>
            <person name="Wu L."/>
            <person name="Ma J."/>
        </authorList>
    </citation>
    <scope>NUCLEOTIDE SEQUENCE [LARGE SCALE GENOMIC DNA]</scope>
    <source>
        <strain evidence="3">CCM 8896</strain>
    </source>
</reference>
<evidence type="ECO:0000256" key="1">
    <source>
        <dbReference type="SAM" id="Phobius"/>
    </source>
</evidence>
<comment type="caution">
    <text evidence="2">The sequence shown here is derived from an EMBL/GenBank/DDBJ whole genome shotgun (WGS) entry which is preliminary data.</text>
</comment>
<evidence type="ECO:0000313" key="2">
    <source>
        <dbReference type="EMBL" id="MFD1671971.1"/>
    </source>
</evidence>
<evidence type="ECO:0000313" key="3">
    <source>
        <dbReference type="Proteomes" id="UP001597267"/>
    </source>
</evidence>
<keyword evidence="3" id="KW-1185">Reference proteome</keyword>
<feature type="transmembrane region" description="Helical" evidence="1">
    <location>
        <begin position="202"/>
        <end position="223"/>
    </location>
</feature>
<feature type="transmembrane region" description="Helical" evidence="1">
    <location>
        <begin position="120"/>
        <end position="140"/>
    </location>
</feature>
<dbReference type="PANTHER" id="PTHR36434">
    <property type="entry name" value="MEMBRANE PROTEASE YUGP-RELATED"/>
    <property type="match status" value="1"/>
</dbReference>
<name>A0ABW4J6I6_9LACO</name>
<keyword evidence="1" id="KW-0812">Transmembrane</keyword>
<sequence>MMYFDPTFMLVILGLLLSGIASAHVNRTFNEYDQVSSRHGTTATEAAQFILNQAGIHDVQIQEISGHLTDNYNSQDKTLNLSESTAQSTSIAAIGVAAHEVGHAIQDHTNYGPLRIRASLVPITNIGTSISFPLILVGVLLSWNQTLIHLGILAFSLALVFQLVTLPVEFNASMRAINTLSNSPLLDNDEIPIVKRVLSAAALTYVAAALATFLQLLRLILLFGRNRE</sequence>
<keyword evidence="1" id="KW-1133">Transmembrane helix</keyword>